<dbReference type="EMBL" id="BNAO01000002">
    <property type="protein sequence ID" value="GHG65346.1"/>
    <property type="molecule type" value="Genomic_DNA"/>
</dbReference>
<keyword evidence="5" id="KW-0233">DNA recombination</keyword>
<evidence type="ECO:0000256" key="6">
    <source>
        <dbReference type="SAM" id="MobiDB-lite"/>
    </source>
</evidence>
<comment type="subcellular location">
    <subcellularLocation>
        <location evidence="1">Cytoplasm</location>
        <location evidence="1">Nucleoid</location>
    </subcellularLocation>
</comment>
<reference evidence="8" key="1">
    <citation type="journal article" date="2019" name="Int. J. Syst. Evol. Microbiol.">
        <title>The Global Catalogue of Microorganisms (GCM) 10K type strain sequencing project: providing services to taxonomists for standard genome sequencing and annotation.</title>
        <authorList>
            <consortium name="The Broad Institute Genomics Platform"/>
            <consortium name="The Broad Institute Genome Sequencing Center for Infectious Disease"/>
            <person name="Wu L."/>
            <person name="Ma J."/>
        </authorList>
    </citation>
    <scope>NUCLEOTIDE SEQUENCE [LARGE SCALE GENOMIC DNA]</scope>
    <source>
        <strain evidence="8">CGMCC 1.7003</strain>
    </source>
</reference>
<proteinExistence type="inferred from homology"/>
<keyword evidence="8" id="KW-1185">Reference proteome</keyword>
<dbReference type="InterPro" id="IPR007476">
    <property type="entry name" value="RdgC"/>
</dbReference>
<evidence type="ECO:0000256" key="1">
    <source>
        <dbReference type="ARBA" id="ARBA00004453"/>
    </source>
</evidence>
<organism evidence="7 8">
    <name type="scientific">Alishewanella longhuensis</name>
    <dbReference type="NCBI Taxonomy" id="1091037"/>
    <lineage>
        <taxon>Bacteria</taxon>
        <taxon>Pseudomonadati</taxon>
        <taxon>Pseudomonadota</taxon>
        <taxon>Gammaproteobacteria</taxon>
        <taxon>Alteromonadales</taxon>
        <taxon>Alteromonadaceae</taxon>
        <taxon>Alishewanella</taxon>
    </lineage>
</organism>
<name>A0ABQ3L0P4_9ALTE</name>
<sequence length="228" mass="25372">MPAAVVNEELQPKIEAAEQEQGRSLSRKEKQALKEDLIQTLLPRAFSRSQLTHGYYDAEHQWLVINTSSASKAEDILALLRKALGSLPALPWLDNHKLNNHLQLWLQHEALPGNFQPGSEVELKAPDEEGAKVRFSNHLLSADEVQTHLQDKLVTRINLQQTEGMGLTVTDDGGIKQLSYPDSLTEQNDELGWEDLVARLDADLLLMADSLNKALQAISQQVSQVTAD</sequence>
<evidence type="ECO:0000256" key="5">
    <source>
        <dbReference type="ARBA" id="ARBA00023172"/>
    </source>
</evidence>
<evidence type="ECO:0000313" key="7">
    <source>
        <dbReference type="EMBL" id="GHG65346.1"/>
    </source>
</evidence>
<evidence type="ECO:0000256" key="4">
    <source>
        <dbReference type="ARBA" id="ARBA00022490"/>
    </source>
</evidence>
<evidence type="ECO:0000256" key="3">
    <source>
        <dbReference type="ARBA" id="ARBA00022296"/>
    </source>
</evidence>
<comment type="similarity">
    <text evidence="2">Belongs to the RdgC family.</text>
</comment>
<evidence type="ECO:0000313" key="8">
    <source>
        <dbReference type="Proteomes" id="UP000659697"/>
    </source>
</evidence>
<accession>A0ABQ3L0P4</accession>
<dbReference type="PANTHER" id="PTHR38103">
    <property type="entry name" value="RECOMBINATION-ASSOCIATED PROTEIN RDGC"/>
    <property type="match status" value="1"/>
</dbReference>
<evidence type="ECO:0000256" key="2">
    <source>
        <dbReference type="ARBA" id="ARBA00008657"/>
    </source>
</evidence>
<gene>
    <name evidence="7" type="ORF">GCM10010919_12610</name>
</gene>
<keyword evidence="4" id="KW-0963">Cytoplasm</keyword>
<dbReference type="PANTHER" id="PTHR38103:SF1">
    <property type="entry name" value="RECOMBINATION-ASSOCIATED PROTEIN RDGC"/>
    <property type="match status" value="1"/>
</dbReference>
<protein>
    <recommendedName>
        <fullName evidence="3">Recombination-associated protein RdgC</fullName>
    </recommendedName>
</protein>
<comment type="caution">
    <text evidence="7">The sequence shown here is derived from an EMBL/GenBank/DDBJ whole genome shotgun (WGS) entry which is preliminary data.</text>
</comment>
<dbReference type="Proteomes" id="UP000659697">
    <property type="component" value="Unassembled WGS sequence"/>
</dbReference>
<dbReference type="Pfam" id="PF04381">
    <property type="entry name" value="RdgC"/>
    <property type="match status" value="1"/>
</dbReference>
<feature type="region of interest" description="Disordered" evidence="6">
    <location>
        <begin position="1"/>
        <end position="28"/>
    </location>
</feature>